<organism evidence="2 3">
    <name type="scientific">Ligilactobacillus murinus</name>
    <dbReference type="NCBI Taxonomy" id="1622"/>
    <lineage>
        <taxon>Bacteria</taxon>
        <taxon>Bacillati</taxon>
        <taxon>Bacillota</taxon>
        <taxon>Bacilli</taxon>
        <taxon>Lactobacillales</taxon>
        <taxon>Lactobacillaceae</taxon>
        <taxon>Ligilactobacillus</taxon>
    </lineage>
</organism>
<name>A0AAD0PCL3_9LACO</name>
<feature type="domain" description="Transposase IS204/IS1001/IS1096/IS1165 DDE" evidence="1">
    <location>
        <begin position="14"/>
        <end position="91"/>
    </location>
</feature>
<proteinExistence type="predicted"/>
<gene>
    <name evidence="2" type="ORF">CPS94_10620</name>
</gene>
<evidence type="ECO:0000313" key="2">
    <source>
        <dbReference type="EMBL" id="AWZ39338.1"/>
    </source>
</evidence>
<reference evidence="2 3" key="1">
    <citation type="submission" date="2017-09" db="EMBL/GenBank/DDBJ databases">
        <title>Predominant Lactobacillus spp. isolated from feces of mice subjected to short-term calorie restriction.</title>
        <authorList>
            <person name="Zhang C."/>
            <person name="Zhao L."/>
            <person name="Pan F."/>
        </authorList>
    </citation>
    <scope>NUCLEOTIDE SEQUENCE [LARGE SCALE GENOMIC DNA]</scope>
    <source>
        <strain evidence="2 3">CR147</strain>
    </source>
</reference>
<dbReference type="InterPro" id="IPR002560">
    <property type="entry name" value="Transposase_DDE"/>
</dbReference>
<dbReference type="AlphaFoldDB" id="A0AAD0PCL3"/>
<accession>A0AAD0PCL3</accession>
<dbReference type="Pfam" id="PF01610">
    <property type="entry name" value="DDE_Tnp_ISL3"/>
    <property type="match status" value="1"/>
</dbReference>
<dbReference type="Proteomes" id="UP000250153">
    <property type="component" value="Chromosome"/>
</dbReference>
<evidence type="ECO:0000313" key="3">
    <source>
        <dbReference type="Proteomes" id="UP000250153"/>
    </source>
</evidence>
<protein>
    <recommendedName>
        <fullName evidence="1">Transposase IS204/IS1001/IS1096/IS1165 DDE domain-containing protein</fullName>
    </recommendedName>
</protein>
<dbReference type="KEGG" id="lmur:CPS94_10620"/>
<evidence type="ECO:0000259" key="1">
    <source>
        <dbReference type="Pfam" id="PF01610"/>
    </source>
</evidence>
<sequence length="108" mass="12400">MLRSSTTSKLKIFKQRLDEVHQKCSGSCHNVSKADKVLLTLFVNLSPVITALKPKYRHYTNGPLEGINRKIKQIQRTAYGYRTFKHLKARIYLQTYLGKDTKSSVKTA</sequence>
<dbReference type="EMBL" id="CP023565">
    <property type="protein sequence ID" value="AWZ39338.1"/>
    <property type="molecule type" value="Genomic_DNA"/>
</dbReference>